<gene>
    <name evidence="2" type="ORF">Fcan01_13509</name>
</gene>
<feature type="signal peptide" evidence="1">
    <location>
        <begin position="1"/>
        <end position="22"/>
    </location>
</feature>
<keyword evidence="1" id="KW-0732">Signal</keyword>
<accession>A0A226E3D2</accession>
<dbReference type="Gene3D" id="2.80.10.50">
    <property type="match status" value="1"/>
</dbReference>
<keyword evidence="3" id="KW-1185">Reference proteome</keyword>
<name>A0A226E3D2_FOLCA</name>
<reference evidence="2 3" key="1">
    <citation type="submission" date="2015-12" db="EMBL/GenBank/DDBJ databases">
        <title>The genome of Folsomia candida.</title>
        <authorList>
            <person name="Faddeeva A."/>
            <person name="Derks M.F."/>
            <person name="Anvar Y."/>
            <person name="Smit S."/>
            <person name="Van Straalen N."/>
            <person name="Roelofs D."/>
        </authorList>
    </citation>
    <scope>NUCLEOTIDE SEQUENCE [LARGE SCALE GENOMIC DNA]</scope>
    <source>
        <strain evidence="2 3">VU population</strain>
        <tissue evidence="2">Whole body</tissue>
    </source>
</reference>
<protein>
    <recommendedName>
        <fullName evidence="4">Ricin B lectin domain-containing protein</fullName>
    </recommendedName>
</protein>
<comment type="caution">
    <text evidence="2">The sequence shown here is derived from an EMBL/GenBank/DDBJ whole genome shotgun (WGS) entry which is preliminary data.</text>
</comment>
<evidence type="ECO:0000313" key="3">
    <source>
        <dbReference type="Proteomes" id="UP000198287"/>
    </source>
</evidence>
<proteinExistence type="predicted"/>
<dbReference type="InterPro" id="IPR035992">
    <property type="entry name" value="Ricin_B-like_lectins"/>
</dbReference>
<evidence type="ECO:0008006" key="4">
    <source>
        <dbReference type="Google" id="ProtNLM"/>
    </source>
</evidence>
<dbReference type="Proteomes" id="UP000198287">
    <property type="component" value="Unassembled WGS sequence"/>
</dbReference>
<dbReference type="EMBL" id="LNIX01000007">
    <property type="protein sequence ID" value="OXA51477.1"/>
    <property type="molecule type" value="Genomic_DNA"/>
</dbReference>
<evidence type="ECO:0000313" key="2">
    <source>
        <dbReference type="EMBL" id="OXA51477.1"/>
    </source>
</evidence>
<sequence length="188" mass="21452">MHKHNVLPIFFFFAVSSPSVQAGNLKEAIRYRVRSGYDGNMLTSQYPTYATDLTLSLGDVTTEEWQQGPNQLWVLHNRPNNGSAISNGTENAEDLYWMKPVRGVLNSLTGIPGEKEVILEIREITENSGTFTIRNAANKLCLENQGLGLETVYRECNEFNTAQQWDFEDPRNLKFHIRLLDQLFGIFH</sequence>
<evidence type="ECO:0000256" key="1">
    <source>
        <dbReference type="SAM" id="SignalP"/>
    </source>
</evidence>
<feature type="chain" id="PRO_5013279749" description="Ricin B lectin domain-containing protein" evidence="1">
    <location>
        <begin position="23"/>
        <end position="188"/>
    </location>
</feature>
<organism evidence="2 3">
    <name type="scientific">Folsomia candida</name>
    <name type="common">Springtail</name>
    <dbReference type="NCBI Taxonomy" id="158441"/>
    <lineage>
        <taxon>Eukaryota</taxon>
        <taxon>Metazoa</taxon>
        <taxon>Ecdysozoa</taxon>
        <taxon>Arthropoda</taxon>
        <taxon>Hexapoda</taxon>
        <taxon>Collembola</taxon>
        <taxon>Entomobryomorpha</taxon>
        <taxon>Isotomoidea</taxon>
        <taxon>Isotomidae</taxon>
        <taxon>Proisotominae</taxon>
        <taxon>Folsomia</taxon>
    </lineage>
</organism>
<dbReference type="AlphaFoldDB" id="A0A226E3D2"/>
<dbReference type="SUPFAM" id="SSF50370">
    <property type="entry name" value="Ricin B-like lectins"/>
    <property type="match status" value="2"/>
</dbReference>